<dbReference type="AlphaFoldDB" id="A0A1M6BJ82"/>
<feature type="region of interest" description="Disordered" evidence="1">
    <location>
        <begin position="1"/>
        <end position="59"/>
    </location>
</feature>
<dbReference type="RefSeq" id="WP_073374233.1">
    <property type="nucleotide sequence ID" value="NZ_FQZK01000001.1"/>
</dbReference>
<keyword evidence="3" id="KW-1185">Reference proteome</keyword>
<protein>
    <submittedName>
        <fullName evidence="2">Uncharacterized protein</fullName>
    </submittedName>
</protein>
<dbReference type="Proteomes" id="UP000184452">
    <property type="component" value="Unassembled WGS sequence"/>
</dbReference>
<dbReference type="EMBL" id="FQZK01000001">
    <property type="protein sequence ID" value="SHI48746.1"/>
    <property type="molecule type" value="Genomic_DNA"/>
</dbReference>
<gene>
    <name evidence="2" type="ORF">SAMN05421803_101377</name>
</gene>
<evidence type="ECO:0000256" key="1">
    <source>
        <dbReference type="SAM" id="MobiDB-lite"/>
    </source>
</evidence>
<dbReference type="OrthoDB" id="3436962at2"/>
<dbReference type="InterPro" id="IPR045596">
    <property type="entry name" value="DUF6459"/>
</dbReference>
<evidence type="ECO:0000313" key="3">
    <source>
        <dbReference type="Proteomes" id="UP000184452"/>
    </source>
</evidence>
<accession>A0A1M6BJ82</accession>
<sequence>MSHSSDRHRCPRRICAGDRAPHARRSAAHAPHRPAATPARTPPRRVPPGRRHAPLEGHRTPGEVHLLAQQVAEVLVGRRTPEALRGRVAVAVREQLRRLRGALPCGSAPRLERVFHQRSGDGLEASAVIACDLRARVFAFRARRRDGVWVCTDLETDGLL</sequence>
<dbReference type="STRING" id="758803.SAMN05421803_101377"/>
<feature type="compositionally biased region" description="Basic residues" evidence="1">
    <location>
        <begin position="22"/>
        <end position="32"/>
    </location>
</feature>
<reference evidence="2 3" key="1">
    <citation type="submission" date="2016-11" db="EMBL/GenBank/DDBJ databases">
        <authorList>
            <person name="Jaros S."/>
            <person name="Januszkiewicz K."/>
            <person name="Wedrychowicz H."/>
        </authorList>
    </citation>
    <scope>NUCLEOTIDE SEQUENCE [LARGE SCALE GENOMIC DNA]</scope>
    <source>
        <strain evidence="2 3">CGMCC 4.5723</strain>
    </source>
</reference>
<dbReference type="Pfam" id="PF20060">
    <property type="entry name" value="DUF6459"/>
    <property type="match status" value="1"/>
</dbReference>
<proteinExistence type="predicted"/>
<organism evidence="2 3">
    <name type="scientific">Nocardiopsis flavescens</name>
    <dbReference type="NCBI Taxonomy" id="758803"/>
    <lineage>
        <taxon>Bacteria</taxon>
        <taxon>Bacillati</taxon>
        <taxon>Actinomycetota</taxon>
        <taxon>Actinomycetes</taxon>
        <taxon>Streptosporangiales</taxon>
        <taxon>Nocardiopsidaceae</taxon>
        <taxon>Nocardiopsis</taxon>
    </lineage>
</organism>
<evidence type="ECO:0000313" key="2">
    <source>
        <dbReference type="EMBL" id="SHI48746.1"/>
    </source>
</evidence>
<name>A0A1M6BJ82_9ACTN</name>